<dbReference type="InterPro" id="IPR000572">
    <property type="entry name" value="OxRdtase_Mopterin-bd_dom"/>
</dbReference>
<keyword evidence="1" id="KW-0732">Signal</keyword>
<evidence type="ECO:0000313" key="4">
    <source>
        <dbReference type="Proteomes" id="UP000199302"/>
    </source>
</evidence>
<proteinExistence type="predicted"/>
<feature type="chain" id="PRO_5011728283" description="Oxidoreductase molybdopterin-binding domain-containing protein" evidence="1">
    <location>
        <begin position="22"/>
        <end position="174"/>
    </location>
</feature>
<feature type="signal peptide" evidence="1">
    <location>
        <begin position="1"/>
        <end position="21"/>
    </location>
</feature>
<accession>A0A1I6D9L1</accession>
<protein>
    <recommendedName>
        <fullName evidence="2">Oxidoreductase molybdopterin-binding domain-containing protein</fullName>
    </recommendedName>
</protein>
<dbReference type="Gene3D" id="3.90.420.10">
    <property type="entry name" value="Oxidoreductase, molybdopterin-binding domain"/>
    <property type="match status" value="1"/>
</dbReference>
<sequence>MTRVAQFLSICVFLVSGLAAGAEQHDATLDQPQGEVILTISGQIARTNGEGVARFDAAMLRSLGQETVKTSTLWTEGVQEFTGTPLAAIMEAVGVQDGKIVATAINAYSVEIPLTDAIEGGALVAYEREGEAMNIRDKGPLWVIYPYDDNPTYQSAVAYARSIWQLEKMEIVPD</sequence>
<name>A0A1I6D9L1_9RHOB</name>
<gene>
    <name evidence="3" type="ORF">SAMN04515673_102470</name>
</gene>
<keyword evidence="4" id="KW-1185">Reference proteome</keyword>
<dbReference type="EMBL" id="FOYI01000002">
    <property type="protein sequence ID" value="SFR02146.1"/>
    <property type="molecule type" value="Genomic_DNA"/>
</dbReference>
<evidence type="ECO:0000259" key="2">
    <source>
        <dbReference type="Pfam" id="PF00174"/>
    </source>
</evidence>
<dbReference type="STRING" id="871652.SAMN04515673_102470"/>
<evidence type="ECO:0000256" key="1">
    <source>
        <dbReference type="SAM" id="SignalP"/>
    </source>
</evidence>
<dbReference type="Proteomes" id="UP000199302">
    <property type="component" value="Unassembled WGS sequence"/>
</dbReference>
<dbReference type="AlphaFoldDB" id="A0A1I6D9L1"/>
<dbReference type="RefSeq" id="WP_218155459.1">
    <property type="nucleotide sequence ID" value="NZ_FOYI01000002.1"/>
</dbReference>
<evidence type="ECO:0000313" key="3">
    <source>
        <dbReference type="EMBL" id="SFR02146.1"/>
    </source>
</evidence>
<organism evidence="3 4">
    <name type="scientific">Poseidonocella sedimentorum</name>
    <dbReference type="NCBI Taxonomy" id="871652"/>
    <lineage>
        <taxon>Bacteria</taxon>
        <taxon>Pseudomonadati</taxon>
        <taxon>Pseudomonadota</taxon>
        <taxon>Alphaproteobacteria</taxon>
        <taxon>Rhodobacterales</taxon>
        <taxon>Roseobacteraceae</taxon>
        <taxon>Poseidonocella</taxon>
    </lineage>
</organism>
<dbReference type="Pfam" id="PF00174">
    <property type="entry name" value="Oxidored_molyb"/>
    <property type="match status" value="1"/>
</dbReference>
<reference evidence="3 4" key="1">
    <citation type="submission" date="2016-10" db="EMBL/GenBank/DDBJ databases">
        <authorList>
            <person name="de Groot N.N."/>
        </authorList>
    </citation>
    <scope>NUCLEOTIDE SEQUENCE [LARGE SCALE GENOMIC DNA]</scope>
    <source>
        <strain evidence="4">KMM 9023,NRIC 0796,JCM 17311,KCTC 23692</strain>
    </source>
</reference>
<dbReference type="InterPro" id="IPR036374">
    <property type="entry name" value="OxRdtase_Mopterin-bd_sf"/>
</dbReference>
<feature type="domain" description="Oxidoreductase molybdopterin-binding" evidence="2">
    <location>
        <begin position="74"/>
        <end position="146"/>
    </location>
</feature>
<dbReference type="SUPFAM" id="SSF56524">
    <property type="entry name" value="Oxidoreductase molybdopterin-binding domain"/>
    <property type="match status" value="1"/>
</dbReference>